<dbReference type="AlphaFoldDB" id="A0AA35XC73"/>
<accession>A0AA35XC73</accession>
<proteinExistence type="predicted"/>
<evidence type="ECO:0000313" key="2">
    <source>
        <dbReference type="Proteomes" id="UP001174909"/>
    </source>
</evidence>
<organism evidence="1 2">
    <name type="scientific">Geodia barretti</name>
    <name type="common">Barrett's horny sponge</name>
    <dbReference type="NCBI Taxonomy" id="519541"/>
    <lineage>
        <taxon>Eukaryota</taxon>
        <taxon>Metazoa</taxon>
        <taxon>Porifera</taxon>
        <taxon>Demospongiae</taxon>
        <taxon>Heteroscleromorpha</taxon>
        <taxon>Tetractinellida</taxon>
        <taxon>Astrophorina</taxon>
        <taxon>Geodiidae</taxon>
        <taxon>Geodia</taxon>
    </lineage>
</organism>
<dbReference type="EMBL" id="CASHTH010003985">
    <property type="protein sequence ID" value="CAI8052074.1"/>
    <property type="molecule type" value="Genomic_DNA"/>
</dbReference>
<dbReference type="Proteomes" id="UP001174909">
    <property type="component" value="Unassembled WGS sequence"/>
</dbReference>
<evidence type="ECO:0000313" key="1">
    <source>
        <dbReference type="EMBL" id="CAI8052074.1"/>
    </source>
</evidence>
<keyword evidence="2" id="KW-1185">Reference proteome</keyword>
<sequence>MTVVSCPTVVDITIVRPDLKFQLGFTIQDGVLHLKTMPHLMYKLITGQVIPLYH</sequence>
<comment type="caution">
    <text evidence="1">The sequence shown here is derived from an EMBL/GenBank/DDBJ whole genome shotgun (WGS) entry which is preliminary data.</text>
</comment>
<gene>
    <name evidence="1" type="ORF">GBAR_LOCUS28508</name>
</gene>
<protein>
    <submittedName>
        <fullName evidence="1">Amyloid-beta A4 protein-binding family A member 2</fullName>
    </submittedName>
</protein>
<reference evidence="1" key="1">
    <citation type="submission" date="2023-03" db="EMBL/GenBank/DDBJ databases">
        <authorList>
            <person name="Steffen K."/>
            <person name="Cardenas P."/>
        </authorList>
    </citation>
    <scope>NUCLEOTIDE SEQUENCE</scope>
</reference>
<name>A0AA35XC73_GEOBA</name>